<accession>A0A104NMN7</accession>
<evidence type="ECO:0000313" key="9">
    <source>
        <dbReference type="Proteomes" id="UP000068016"/>
    </source>
</evidence>
<dbReference type="SMART" id="SM00344">
    <property type="entry name" value="HTH_ASNC"/>
    <property type="match status" value="1"/>
</dbReference>
<dbReference type="InterPro" id="IPR019888">
    <property type="entry name" value="Tscrpt_reg_AsnC-like"/>
</dbReference>
<dbReference type="GeneID" id="46200366"/>
<reference evidence="5 10" key="2">
    <citation type="submission" date="2019-09" db="EMBL/GenBank/DDBJ databases">
        <title>Draft genome sequences of 48 bacterial type strains from the CCUG.</title>
        <authorList>
            <person name="Tunovic T."/>
            <person name="Pineiro-Iglesias B."/>
            <person name="Unosson C."/>
            <person name="Inganas E."/>
            <person name="Ohlen M."/>
            <person name="Cardew S."/>
            <person name="Jensie-Markopoulos S."/>
            <person name="Salva-Serra F."/>
            <person name="Jaen-Luchoro D."/>
            <person name="Karlsson R."/>
            <person name="Svensson-Stadler L."/>
            <person name="Chun J."/>
            <person name="Moore E."/>
        </authorList>
    </citation>
    <scope>NUCLEOTIDE SEQUENCE [LARGE SCALE GENOMIC DNA]</scope>
    <source>
        <strain evidence="5 10">CCUG 65687</strain>
    </source>
</reference>
<keyword evidence="1" id="KW-0805">Transcription regulation</keyword>
<dbReference type="GO" id="GO:0043565">
    <property type="term" value="F:sequence-specific DNA binding"/>
    <property type="evidence" value="ECO:0007669"/>
    <property type="project" value="InterPro"/>
</dbReference>
<sequence length="154" mass="17416">MEQLDRIDRGMLDMLQQDGRVSNARLAEAFSLSETSCWRRLRRLEEAGLIAGYHARLDRRKLGFGVMAFVQIVCTQHGEEVTAEFERLIQASPNVLACDNTTGEADFLLQVVAADLDDYSHFVERVLRKLPGVLSIRSNLSLRQLKSTQRLPIA</sequence>
<dbReference type="EMBL" id="LPEQ01000090">
    <property type="protein sequence ID" value="KVV45103.1"/>
    <property type="molecule type" value="Genomic_DNA"/>
</dbReference>
<keyword evidence="2" id="KW-0238">DNA-binding</keyword>
<dbReference type="SUPFAM" id="SSF46785">
    <property type="entry name" value="Winged helix' DNA-binding domain"/>
    <property type="match status" value="1"/>
</dbReference>
<dbReference type="Gene3D" id="3.30.70.920">
    <property type="match status" value="1"/>
</dbReference>
<dbReference type="SUPFAM" id="SSF54909">
    <property type="entry name" value="Dimeric alpha+beta barrel"/>
    <property type="match status" value="1"/>
</dbReference>
<dbReference type="InterPro" id="IPR011991">
    <property type="entry name" value="ArsR-like_HTH"/>
</dbReference>
<keyword evidence="3" id="KW-0804">Transcription</keyword>
<dbReference type="PANTHER" id="PTHR30154:SF34">
    <property type="entry name" value="TRANSCRIPTIONAL REGULATOR AZLB"/>
    <property type="match status" value="1"/>
</dbReference>
<dbReference type="Proteomes" id="UP000473571">
    <property type="component" value="Unassembled WGS sequence"/>
</dbReference>
<evidence type="ECO:0000259" key="4">
    <source>
        <dbReference type="PROSITE" id="PS50956"/>
    </source>
</evidence>
<dbReference type="Gene3D" id="1.10.10.10">
    <property type="entry name" value="Winged helix-like DNA-binding domain superfamily/Winged helix DNA-binding domain"/>
    <property type="match status" value="1"/>
</dbReference>
<name>A0A104NMN7_9BURK</name>
<dbReference type="GO" id="GO:0006355">
    <property type="term" value="P:regulation of DNA-templated transcription"/>
    <property type="evidence" value="ECO:0007669"/>
    <property type="project" value="UniProtKB-ARBA"/>
</dbReference>
<dbReference type="PROSITE" id="PS50956">
    <property type="entry name" value="HTH_ASNC_2"/>
    <property type="match status" value="1"/>
</dbReference>
<feature type="domain" description="HTH asnC-type" evidence="4">
    <location>
        <begin position="4"/>
        <end position="65"/>
    </location>
</feature>
<dbReference type="InterPro" id="IPR011008">
    <property type="entry name" value="Dimeric_a/b-barrel"/>
</dbReference>
<dbReference type="AlphaFoldDB" id="A0A104NMN7"/>
<keyword evidence="8" id="KW-1185">Reference proteome</keyword>
<dbReference type="Proteomes" id="UP000062317">
    <property type="component" value="Unassembled WGS sequence"/>
</dbReference>
<dbReference type="EMBL" id="VZOL01000342">
    <property type="protein sequence ID" value="KAB0662576.1"/>
    <property type="molecule type" value="Genomic_DNA"/>
</dbReference>
<dbReference type="KEGG" id="btei:WS51_19260"/>
<dbReference type="InterPro" id="IPR019887">
    <property type="entry name" value="Tscrpt_reg_AsnC/Lrp_C"/>
</dbReference>
<comment type="caution">
    <text evidence="6">The sequence shown here is derived from an EMBL/GenBank/DDBJ whole genome shotgun (WGS) entry which is preliminary data.</text>
</comment>
<evidence type="ECO:0000256" key="2">
    <source>
        <dbReference type="ARBA" id="ARBA00023125"/>
    </source>
</evidence>
<dbReference type="EMBL" id="LPLZ01000048">
    <property type="protein sequence ID" value="KWN14368.1"/>
    <property type="molecule type" value="Genomic_DNA"/>
</dbReference>
<evidence type="ECO:0000313" key="8">
    <source>
        <dbReference type="Proteomes" id="UP000062317"/>
    </source>
</evidence>
<dbReference type="RefSeq" id="WP_059451419.1">
    <property type="nucleotide sequence ID" value="NZ_CABVPO010000024.1"/>
</dbReference>
<evidence type="ECO:0000313" key="6">
    <source>
        <dbReference type="EMBL" id="KVV45103.1"/>
    </source>
</evidence>
<gene>
    <name evidence="5" type="ORF">F7R13_21345</name>
    <name evidence="6" type="ORF">WT27_07675</name>
    <name evidence="7" type="ORF">WT83_18145</name>
</gene>
<reference evidence="8 9" key="1">
    <citation type="submission" date="2015-11" db="EMBL/GenBank/DDBJ databases">
        <title>Expanding the genomic diversity of Burkholderia species for the development of highly accurate diagnostics.</title>
        <authorList>
            <person name="Sahl J."/>
            <person name="Keim P."/>
            <person name="Wagner D."/>
        </authorList>
    </citation>
    <scope>NUCLEOTIDE SEQUENCE [LARGE SCALE GENOMIC DNA]</scope>
    <source>
        <strain evidence="6 8">MSMB1301WGS</strain>
        <strain evidence="7 9">MSMB793WGS</strain>
    </source>
</reference>
<dbReference type="InterPro" id="IPR000485">
    <property type="entry name" value="AsnC-type_HTH_dom"/>
</dbReference>
<protein>
    <submittedName>
        <fullName evidence="5 6">AsnC family transcriptional regulator</fullName>
    </submittedName>
</protein>
<dbReference type="Pfam" id="PF01037">
    <property type="entry name" value="AsnC_trans_reg"/>
    <property type="match status" value="1"/>
</dbReference>
<evidence type="ECO:0000313" key="5">
    <source>
        <dbReference type="EMBL" id="KAB0662576.1"/>
    </source>
</evidence>
<evidence type="ECO:0000313" key="10">
    <source>
        <dbReference type="Proteomes" id="UP000473571"/>
    </source>
</evidence>
<dbReference type="InterPro" id="IPR036390">
    <property type="entry name" value="WH_DNA-bd_sf"/>
</dbReference>
<dbReference type="PRINTS" id="PR00033">
    <property type="entry name" value="HTHASNC"/>
</dbReference>
<evidence type="ECO:0000313" key="7">
    <source>
        <dbReference type="EMBL" id="KWN14368.1"/>
    </source>
</evidence>
<dbReference type="PANTHER" id="PTHR30154">
    <property type="entry name" value="LEUCINE-RESPONSIVE REGULATORY PROTEIN"/>
    <property type="match status" value="1"/>
</dbReference>
<organism evidence="6 8">
    <name type="scientific">Burkholderia territorii</name>
    <dbReference type="NCBI Taxonomy" id="1503055"/>
    <lineage>
        <taxon>Bacteria</taxon>
        <taxon>Pseudomonadati</taxon>
        <taxon>Pseudomonadota</taxon>
        <taxon>Betaproteobacteria</taxon>
        <taxon>Burkholderiales</taxon>
        <taxon>Burkholderiaceae</taxon>
        <taxon>Burkholderia</taxon>
        <taxon>Burkholderia cepacia complex</taxon>
    </lineage>
</organism>
<dbReference type="CDD" id="cd00090">
    <property type="entry name" value="HTH_ARSR"/>
    <property type="match status" value="1"/>
</dbReference>
<proteinExistence type="predicted"/>
<evidence type="ECO:0000256" key="3">
    <source>
        <dbReference type="ARBA" id="ARBA00023163"/>
    </source>
</evidence>
<dbReference type="InterPro" id="IPR036388">
    <property type="entry name" value="WH-like_DNA-bd_sf"/>
</dbReference>
<evidence type="ECO:0000256" key="1">
    <source>
        <dbReference type="ARBA" id="ARBA00023015"/>
    </source>
</evidence>
<dbReference type="Proteomes" id="UP000068016">
    <property type="component" value="Unassembled WGS sequence"/>
</dbReference>
<dbReference type="GO" id="GO:0005829">
    <property type="term" value="C:cytosol"/>
    <property type="evidence" value="ECO:0007669"/>
    <property type="project" value="TreeGrafter"/>
</dbReference>
<dbReference type="Pfam" id="PF13412">
    <property type="entry name" value="HTH_24"/>
    <property type="match status" value="1"/>
</dbReference>
<dbReference type="GO" id="GO:0043200">
    <property type="term" value="P:response to amino acid"/>
    <property type="evidence" value="ECO:0007669"/>
    <property type="project" value="TreeGrafter"/>
</dbReference>